<dbReference type="GO" id="GO:0000976">
    <property type="term" value="F:transcription cis-regulatory region binding"/>
    <property type="evidence" value="ECO:0007669"/>
    <property type="project" value="TreeGrafter"/>
</dbReference>
<protein>
    <submittedName>
        <fullName evidence="6">Ribose operon repressor</fullName>
    </submittedName>
</protein>
<evidence type="ECO:0000313" key="7">
    <source>
        <dbReference type="Proteomes" id="UP000028870"/>
    </source>
</evidence>
<evidence type="ECO:0000256" key="1">
    <source>
        <dbReference type="ARBA" id="ARBA00022491"/>
    </source>
</evidence>
<dbReference type="PROSITE" id="PS50932">
    <property type="entry name" value="HTH_LACI_2"/>
    <property type="match status" value="1"/>
</dbReference>
<dbReference type="SUPFAM" id="SSF47413">
    <property type="entry name" value="lambda repressor-like DNA-binding domains"/>
    <property type="match status" value="1"/>
</dbReference>
<dbReference type="PRINTS" id="PR00036">
    <property type="entry name" value="HTHLACI"/>
</dbReference>
<evidence type="ECO:0000256" key="4">
    <source>
        <dbReference type="ARBA" id="ARBA00023163"/>
    </source>
</evidence>
<dbReference type="SUPFAM" id="SSF53822">
    <property type="entry name" value="Periplasmic binding protein-like I"/>
    <property type="match status" value="1"/>
</dbReference>
<evidence type="ECO:0000259" key="5">
    <source>
        <dbReference type="PROSITE" id="PS50932"/>
    </source>
</evidence>
<dbReference type="RefSeq" id="WP_036398046.1">
    <property type="nucleotide sequence ID" value="NZ_CCBB010000001.1"/>
</dbReference>
<keyword evidence="7" id="KW-1185">Reference proteome</keyword>
<reference evidence="6" key="2">
    <citation type="submission" date="2014-03" db="EMBL/GenBank/DDBJ databases">
        <authorList>
            <person name="Urmite Genomes"/>
        </authorList>
    </citation>
    <scope>NUCLEOTIDE SEQUENCE</scope>
    <source>
        <strain evidence="6">DSM 44829</strain>
    </source>
</reference>
<gene>
    <name evidence="6" type="primary">rbsR_1</name>
    <name evidence="6" type="ORF">BN977_03024</name>
</gene>
<dbReference type="Pfam" id="PF00356">
    <property type="entry name" value="LacI"/>
    <property type="match status" value="1"/>
</dbReference>
<keyword evidence="4" id="KW-0804">Transcription</keyword>
<dbReference type="EMBL" id="CCBB010000001">
    <property type="protein sequence ID" value="CDO08205.1"/>
    <property type="molecule type" value="Genomic_DNA"/>
</dbReference>
<evidence type="ECO:0000256" key="2">
    <source>
        <dbReference type="ARBA" id="ARBA00023015"/>
    </source>
</evidence>
<dbReference type="AlphaFoldDB" id="W9BKN4"/>
<dbReference type="PANTHER" id="PTHR30146">
    <property type="entry name" value="LACI-RELATED TRANSCRIPTIONAL REPRESSOR"/>
    <property type="match status" value="1"/>
</dbReference>
<keyword evidence="2" id="KW-0805">Transcription regulation</keyword>
<proteinExistence type="predicted"/>
<dbReference type="eggNOG" id="COG1609">
    <property type="taxonomic scope" value="Bacteria"/>
</dbReference>
<accession>W9BKN4</accession>
<dbReference type="Pfam" id="PF13377">
    <property type="entry name" value="Peripla_BP_3"/>
    <property type="match status" value="1"/>
</dbReference>
<dbReference type="InterPro" id="IPR046335">
    <property type="entry name" value="LacI/GalR-like_sensor"/>
</dbReference>
<dbReference type="PROSITE" id="PS00356">
    <property type="entry name" value="HTH_LACI_1"/>
    <property type="match status" value="1"/>
</dbReference>
<name>W9BKN4_MYCCO</name>
<dbReference type="CDD" id="cd01392">
    <property type="entry name" value="HTH_LacI"/>
    <property type="match status" value="1"/>
</dbReference>
<dbReference type="OrthoDB" id="37081at2"/>
<dbReference type="Proteomes" id="UP000028870">
    <property type="component" value="Unassembled WGS sequence"/>
</dbReference>
<evidence type="ECO:0000313" key="6">
    <source>
        <dbReference type="EMBL" id="CDO08205.1"/>
    </source>
</evidence>
<dbReference type="CDD" id="cd06267">
    <property type="entry name" value="PBP1_LacI_sugar_binding-like"/>
    <property type="match status" value="1"/>
</dbReference>
<dbReference type="PANTHER" id="PTHR30146:SF148">
    <property type="entry name" value="HTH-TYPE TRANSCRIPTIONAL REPRESSOR PURR-RELATED"/>
    <property type="match status" value="1"/>
</dbReference>
<feature type="domain" description="HTH lacI-type" evidence="5">
    <location>
        <begin position="2"/>
        <end position="56"/>
    </location>
</feature>
<sequence>MTTMGDVARIAGVSASTVSHVLNGTRKVNTATRLRVEAAIEQSGYRRNGVARSLAAGRTHTVGLSISALTNPYFNSLVHAVERALSAAGYVLIVGDSHDELQSEKRVTDSLLDRQVDGMIVAPAAGSERLTLPDITRTGTPLVLIDRGVDIGCDQVGPENVAPARALTEHLLELGHRRIAVLRGLAGISSTTERFDGYGAALADHGIEVDPALVLDGASSTEVAEREVHALMSTAHRPHALVSLNNAMTIGALKALRVLGLSIPGDVAFVCYDDFEWADLFEPRLTAAAQDVDTIGATAVELLLRRMRGDDAVPQHIRVPTTLHHRNSCGCTTPQPIASPIADR</sequence>
<dbReference type="Gene3D" id="3.40.50.2300">
    <property type="match status" value="2"/>
</dbReference>
<dbReference type="InterPro" id="IPR000843">
    <property type="entry name" value="HTH_LacI"/>
</dbReference>
<keyword evidence="3" id="KW-0238">DNA-binding</keyword>
<comment type="caution">
    <text evidence="6">The sequence shown here is derived from an EMBL/GenBank/DDBJ whole genome shotgun (WGS) entry which is preliminary data.</text>
</comment>
<dbReference type="GO" id="GO:0003700">
    <property type="term" value="F:DNA-binding transcription factor activity"/>
    <property type="evidence" value="ECO:0007669"/>
    <property type="project" value="TreeGrafter"/>
</dbReference>
<evidence type="ECO:0000256" key="3">
    <source>
        <dbReference type="ARBA" id="ARBA00023125"/>
    </source>
</evidence>
<dbReference type="Gene3D" id="1.10.260.40">
    <property type="entry name" value="lambda repressor-like DNA-binding domains"/>
    <property type="match status" value="1"/>
</dbReference>
<keyword evidence="1" id="KW-0678">Repressor</keyword>
<dbReference type="InterPro" id="IPR010982">
    <property type="entry name" value="Lambda_DNA-bd_dom_sf"/>
</dbReference>
<dbReference type="InterPro" id="IPR028082">
    <property type="entry name" value="Peripla_BP_I"/>
</dbReference>
<organism evidence="6 7">
    <name type="scientific">Mycolicibacterium cosmeticum</name>
    <dbReference type="NCBI Taxonomy" id="258533"/>
    <lineage>
        <taxon>Bacteria</taxon>
        <taxon>Bacillati</taxon>
        <taxon>Actinomycetota</taxon>
        <taxon>Actinomycetes</taxon>
        <taxon>Mycobacteriales</taxon>
        <taxon>Mycobacteriaceae</taxon>
        <taxon>Mycolicibacterium</taxon>
    </lineage>
</organism>
<dbReference type="SMART" id="SM00354">
    <property type="entry name" value="HTH_LACI"/>
    <property type="match status" value="1"/>
</dbReference>
<dbReference type="STRING" id="258533.BN977_03024"/>
<reference evidence="6" key="1">
    <citation type="submission" date="2014-03" db="EMBL/GenBank/DDBJ databases">
        <title>Draft Genome Sequence of Mycobacterium cosmeticum DSM 44829.</title>
        <authorList>
            <person name="Croce O."/>
            <person name="Robert C."/>
            <person name="Raoult D."/>
            <person name="Drancourt M."/>
        </authorList>
    </citation>
    <scope>NUCLEOTIDE SEQUENCE [LARGE SCALE GENOMIC DNA]</scope>
    <source>
        <strain evidence="6">DSM 44829</strain>
    </source>
</reference>